<protein>
    <recommendedName>
        <fullName evidence="3">3-keto-alpha-glucoside-1,2-lyase/3-keto-2-hydroxy-glucal hydratase domain-containing protein</fullName>
    </recommendedName>
</protein>
<dbReference type="RefSeq" id="WP_184678218.1">
    <property type="nucleotide sequence ID" value="NZ_JACHGY010000001.1"/>
</dbReference>
<dbReference type="GO" id="GO:0016787">
    <property type="term" value="F:hydrolase activity"/>
    <property type="evidence" value="ECO:0007669"/>
    <property type="project" value="InterPro"/>
</dbReference>
<name>A0A7X0H7K5_9BACT</name>
<sequence>MKTKALFITASLTTSLLLASVVVAETKKKPTPAPPDETHPWAVHDPNRPAPKVVDPGPELQAPAPIPSDAIVLFDGTDPNADLSAFESLGVPWPITDGYFSVPKGGKWLRTKEKFGDIQLHVEWRVPERKGKIKSNSGIKIMERYEVQVFEGEVYADGDAGAIYGQNPPLVDPSRGTDAWQTFDIVFRAPRFDENGELTRAGTMTVFFNGVLVQDNWTLEGTTKWMVRPYYESHPEKVSIGIQDHSDPVQYRSIWVRHLEERPVSPAEVTLPKVRKKAN</sequence>
<evidence type="ECO:0000259" key="3">
    <source>
        <dbReference type="Pfam" id="PF06439"/>
    </source>
</evidence>
<gene>
    <name evidence="4" type="ORF">HNQ40_002527</name>
</gene>
<feature type="domain" description="3-keto-alpha-glucoside-1,2-lyase/3-keto-2-hydroxy-glucal hydratase" evidence="3">
    <location>
        <begin position="70"/>
        <end position="257"/>
    </location>
</feature>
<evidence type="ECO:0000256" key="2">
    <source>
        <dbReference type="SAM" id="SignalP"/>
    </source>
</evidence>
<dbReference type="Gene3D" id="2.60.120.560">
    <property type="entry name" value="Exo-inulinase, domain 1"/>
    <property type="match status" value="1"/>
</dbReference>
<proteinExistence type="predicted"/>
<evidence type="ECO:0000313" key="5">
    <source>
        <dbReference type="Proteomes" id="UP000541810"/>
    </source>
</evidence>
<feature type="chain" id="PRO_5030540949" description="3-keto-alpha-glucoside-1,2-lyase/3-keto-2-hydroxy-glucal hydratase domain-containing protein" evidence="2">
    <location>
        <begin position="25"/>
        <end position="279"/>
    </location>
</feature>
<comment type="caution">
    <text evidence="4">The sequence shown here is derived from an EMBL/GenBank/DDBJ whole genome shotgun (WGS) entry which is preliminary data.</text>
</comment>
<evidence type="ECO:0000313" key="4">
    <source>
        <dbReference type="EMBL" id="MBB6430721.1"/>
    </source>
</evidence>
<evidence type="ECO:0000256" key="1">
    <source>
        <dbReference type="SAM" id="MobiDB-lite"/>
    </source>
</evidence>
<feature type="region of interest" description="Disordered" evidence="1">
    <location>
        <begin position="28"/>
        <end position="48"/>
    </location>
</feature>
<keyword evidence="5" id="KW-1185">Reference proteome</keyword>
<organism evidence="4 5">
    <name type="scientific">Algisphaera agarilytica</name>
    <dbReference type="NCBI Taxonomy" id="1385975"/>
    <lineage>
        <taxon>Bacteria</taxon>
        <taxon>Pseudomonadati</taxon>
        <taxon>Planctomycetota</taxon>
        <taxon>Phycisphaerae</taxon>
        <taxon>Phycisphaerales</taxon>
        <taxon>Phycisphaeraceae</taxon>
        <taxon>Algisphaera</taxon>
    </lineage>
</organism>
<dbReference type="InterPro" id="IPR010496">
    <property type="entry name" value="AL/BT2_dom"/>
</dbReference>
<dbReference type="EMBL" id="JACHGY010000001">
    <property type="protein sequence ID" value="MBB6430721.1"/>
    <property type="molecule type" value="Genomic_DNA"/>
</dbReference>
<dbReference type="Pfam" id="PF06439">
    <property type="entry name" value="3keto-disac_hyd"/>
    <property type="match status" value="1"/>
</dbReference>
<dbReference type="AlphaFoldDB" id="A0A7X0H7K5"/>
<accession>A0A7X0H7K5</accession>
<feature type="signal peptide" evidence="2">
    <location>
        <begin position="1"/>
        <end position="24"/>
    </location>
</feature>
<reference evidence="4 5" key="1">
    <citation type="submission" date="2020-08" db="EMBL/GenBank/DDBJ databases">
        <title>Genomic Encyclopedia of Type Strains, Phase IV (KMG-IV): sequencing the most valuable type-strain genomes for metagenomic binning, comparative biology and taxonomic classification.</title>
        <authorList>
            <person name="Goeker M."/>
        </authorList>
    </citation>
    <scope>NUCLEOTIDE SEQUENCE [LARGE SCALE GENOMIC DNA]</scope>
    <source>
        <strain evidence="4 5">DSM 103725</strain>
    </source>
</reference>
<dbReference type="Proteomes" id="UP000541810">
    <property type="component" value="Unassembled WGS sequence"/>
</dbReference>
<keyword evidence="2" id="KW-0732">Signal</keyword>